<keyword evidence="5" id="KW-0676">Redox-active center</keyword>
<comment type="subcellular location">
    <subcellularLocation>
        <location evidence="1">Cell envelope</location>
    </subcellularLocation>
</comment>
<dbReference type="InterPro" id="IPR050553">
    <property type="entry name" value="Thioredoxin_ResA/DsbE_sf"/>
</dbReference>
<dbReference type="Proteomes" id="UP001180087">
    <property type="component" value="Chromosome"/>
</dbReference>
<gene>
    <name evidence="7" type="ORF">QR721_10440</name>
</gene>
<reference evidence="7" key="1">
    <citation type="submission" date="2023-06" db="EMBL/GenBank/DDBJ databases">
        <title>A Treasure from Seagulls: Isolation and Description of Aciduricobacillus qingdaonensis gen. nov., sp. nov., a Rare Obligately Uric Acid-utilizing Member in the Family Bacillaceae.</title>
        <authorList>
            <person name="Liu W."/>
            <person name="Wang B."/>
        </authorList>
    </citation>
    <scope>NUCLEOTIDE SEQUENCE</scope>
    <source>
        <strain evidence="7">44XB</strain>
    </source>
</reference>
<feature type="domain" description="Thioredoxin" evidence="6">
    <location>
        <begin position="63"/>
        <end position="200"/>
    </location>
</feature>
<organism evidence="7 8">
    <name type="scientific">Aciduricibacillus chroicocephali</name>
    <dbReference type="NCBI Taxonomy" id="3054939"/>
    <lineage>
        <taxon>Bacteria</taxon>
        <taxon>Bacillati</taxon>
        <taxon>Bacillota</taxon>
        <taxon>Bacilli</taxon>
        <taxon>Bacillales</taxon>
        <taxon>Bacillaceae</taxon>
        <taxon>Aciduricibacillus</taxon>
    </lineage>
</organism>
<name>A0ABY9KU46_9BACI</name>
<dbReference type="InterPro" id="IPR036249">
    <property type="entry name" value="Thioredoxin-like_sf"/>
</dbReference>
<proteinExistence type="predicted"/>
<evidence type="ECO:0000256" key="1">
    <source>
        <dbReference type="ARBA" id="ARBA00004196"/>
    </source>
</evidence>
<keyword evidence="4" id="KW-1015">Disulfide bond</keyword>
<evidence type="ECO:0000313" key="8">
    <source>
        <dbReference type="Proteomes" id="UP001180087"/>
    </source>
</evidence>
<dbReference type="RefSeq" id="WP_348026688.1">
    <property type="nucleotide sequence ID" value="NZ_CP129113.1"/>
</dbReference>
<dbReference type="InterPro" id="IPR013766">
    <property type="entry name" value="Thioredoxin_domain"/>
</dbReference>
<evidence type="ECO:0000256" key="2">
    <source>
        <dbReference type="ARBA" id="ARBA00022748"/>
    </source>
</evidence>
<dbReference type="Pfam" id="PF00578">
    <property type="entry name" value="AhpC-TSA"/>
    <property type="match status" value="1"/>
</dbReference>
<protein>
    <submittedName>
        <fullName evidence="7">TlpA disulfide reductase family protein</fullName>
    </submittedName>
</protein>
<dbReference type="PROSITE" id="PS00194">
    <property type="entry name" value="THIOREDOXIN_1"/>
    <property type="match status" value="1"/>
</dbReference>
<keyword evidence="2" id="KW-0201">Cytochrome c-type biogenesis</keyword>
<dbReference type="SUPFAM" id="SSF52833">
    <property type="entry name" value="Thioredoxin-like"/>
    <property type="match status" value="1"/>
</dbReference>
<dbReference type="PROSITE" id="PS51352">
    <property type="entry name" value="THIOREDOXIN_2"/>
    <property type="match status" value="1"/>
</dbReference>
<dbReference type="EMBL" id="CP129113">
    <property type="protein sequence ID" value="WLV24050.1"/>
    <property type="molecule type" value="Genomic_DNA"/>
</dbReference>
<sequence>MKKWLFLGILGLMLGYTIYTTMVKNKEADEVEEAETVGKTNVDLKNEVKEEETKKGDPNEVGLNIGNIAPDFELKVHGGGTKKLSDFRGEPAMLNFWGTWCPPCQAEMPDMEKFYKDTKMPIVSVNLTRNESSKNNVPKFIKDYGLTFPILLDEKLEVSELYMVRVIPTTYFLDKEGRIQAKRLGPMNYEYMKDQYEQLK</sequence>
<keyword evidence="8" id="KW-1185">Reference proteome</keyword>
<accession>A0ABY9KU46</accession>
<evidence type="ECO:0000256" key="4">
    <source>
        <dbReference type="ARBA" id="ARBA00023157"/>
    </source>
</evidence>
<evidence type="ECO:0000256" key="5">
    <source>
        <dbReference type="ARBA" id="ARBA00023284"/>
    </source>
</evidence>
<keyword evidence="3" id="KW-0812">Transmembrane</keyword>
<dbReference type="InterPro" id="IPR000866">
    <property type="entry name" value="AhpC/TSA"/>
</dbReference>
<dbReference type="Gene3D" id="3.40.30.10">
    <property type="entry name" value="Glutaredoxin"/>
    <property type="match status" value="1"/>
</dbReference>
<evidence type="ECO:0000259" key="6">
    <source>
        <dbReference type="PROSITE" id="PS51352"/>
    </source>
</evidence>
<dbReference type="PANTHER" id="PTHR42852:SF6">
    <property type="entry name" value="THIOL:DISULFIDE INTERCHANGE PROTEIN DSBE"/>
    <property type="match status" value="1"/>
</dbReference>
<evidence type="ECO:0000313" key="7">
    <source>
        <dbReference type="EMBL" id="WLV24050.1"/>
    </source>
</evidence>
<dbReference type="PANTHER" id="PTHR42852">
    <property type="entry name" value="THIOL:DISULFIDE INTERCHANGE PROTEIN DSBE"/>
    <property type="match status" value="1"/>
</dbReference>
<dbReference type="CDD" id="cd02966">
    <property type="entry name" value="TlpA_like_family"/>
    <property type="match status" value="1"/>
</dbReference>
<keyword evidence="3" id="KW-0735">Signal-anchor</keyword>
<dbReference type="InterPro" id="IPR017937">
    <property type="entry name" value="Thioredoxin_CS"/>
</dbReference>
<evidence type="ECO:0000256" key="3">
    <source>
        <dbReference type="ARBA" id="ARBA00022968"/>
    </source>
</evidence>